<evidence type="ECO:0000256" key="7">
    <source>
        <dbReference type="PIRSR" id="PIRSR000097-3"/>
    </source>
</evidence>
<reference evidence="10" key="1">
    <citation type="submission" date="2014-12" db="EMBL/GenBank/DDBJ databases">
        <title>Complete genome sequence of a multi-drug resistant Klebsiella pneumoniae.</title>
        <authorList>
            <person name="Hua X."/>
            <person name="Chen Q."/>
            <person name="Li X."/>
            <person name="Feng Y."/>
            <person name="Ruan Z."/>
            <person name="Yu Y."/>
        </authorList>
    </citation>
    <scope>NUCLEOTIDE SEQUENCE [LARGE SCALE GENOMIC DNA]</scope>
    <source>
        <strain evidence="10">5.12</strain>
    </source>
</reference>
<dbReference type="PANTHER" id="PTHR43827:SF3">
    <property type="entry name" value="NADP-DEPENDENT OXIDOREDUCTASE DOMAIN-CONTAINING PROTEIN"/>
    <property type="match status" value="1"/>
</dbReference>
<evidence type="ECO:0000259" key="8">
    <source>
        <dbReference type="Pfam" id="PF00248"/>
    </source>
</evidence>
<dbReference type="GO" id="GO:1990002">
    <property type="term" value="F:methylglyoxal reductase (NADPH) (acetol producing) activity"/>
    <property type="evidence" value="ECO:0007669"/>
    <property type="project" value="TreeGrafter"/>
</dbReference>
<keyword evidence="10" id="KW-1185">Reference proteome</keyword>
<dbReference type="PRINTS" id="PR00069">
    <property type="entry name" value="ALDKETRDTASE"/>
</dbReference>
<dbReference type="Gene3D" id="3.20.20.100">
    <property type="entry name" value="NADP-dependent oxidoreductase domain"/>
    <property type="match status" value="1"/>
</dbReference>
<feature type="domain" description="NADP-dependent oxidoreductase" evidence="8">
    <location>
        <begin position="7"/>
        <end position="252"/>
    </location>
</feature>
<evidence type="ECO:0000256" key="2">
    <source>
        <dbReference type="ARBA" id="ARBA00022857"/>
    </source>
</evidence>
<dbReference type="EMBL" id="CP052766">
    <property type="protein sequence ID" value="QJR79752.1"/>
    <property type="molecule type" value="Genomic_DNA"/>
</dbReference>
<dbReference type="AlphaFoldDB" id="A0A6M4M9B5"/>
<dbReference type="OrthoDB" id="9804790at2"/>
<dbReference type="PROSITE" id="PS00062">
    <property type="entry name" value="ALDOKETO_REDUCTASE_2"/>
    <property type="match status" value="1"/>
</dbReference>
<evidence type="ECO:0000313" key="10">
    <source>
        <dbReference type="Proteomes" id="UP000219285"/>
    </source>
</evidence>
<name>A0A6M4M9B5_9ALTE</name>
<feature type="binding site" evidence="6">
    <location>
        <position position="98"/>
    </location>
    <ligand>
        <name>substrate</name>
    </ligand>
</feature>
<dbReference type="RefSeq" id="WP_075608935.1">
    <property type="nucleotide sequence ID" value="NZ_CP052766.1"/>
</dbReference>
<organism evidence="9 10">
    <name type="scientific">Alteromonas pelagimontana</name>
    <dbReference type="NCBI Taxonomy" id="1858656"/>
    <lineage>
        <taxon>Bacteria</taxon>
        <taxon>Pseudomonadati</taxon>
        <taxon>Pseudomonadota</taxon>
        <taxon>Gammaproteobacteria</taxon>
        <taxon>Alteromonadales</taxon>
        <taxon>Alteromonadaceae</taxon>
        <taxon>Alteromonas/Salinimonas group</taxon>
        <taxon>Alteromonas</taxon>
    </lineage>
</organism>
<evidence type="ECO:0000256" key="4">
    <source>
        <dbReference type="ARBA" id="ARBA00049445"/>
    </source>
</evidence>
<dbReference type="InterPro" id="IPR020471">
    <property type="entry name" value="AKR"/>
</dbReference>
<reference evidence="9 10" key="2">
    <citation type="submission" date="2020-04" db="EMBL/GenBank/DDBJ databases">
        <title>Complete genome sequence of Alteromonas pelagimontana 5.12T.</title>
        <authorList>
            <person name="Sinha R.K."/>
            <person name="Krishnan K.P."/>
            <person name="Kurian J.P."/>
        </authorList>
    </citation>
    <scope>NUCLEOTIDE SEQUENCE [LARGE SCALE GENOMIC DNA]</scope>
    <source>
        <strain evidence="9 10">5.12</strain>
    </source>
</reference>
<dbReference type="GO" id="GO:0051596">
    <property type="term" value="P:methylglyoxal catabolic process"/>
    <property type="evidence" value="ECO:0007669"/>
    <property type="project" value="TreeGrafter"/>
</dbReference>
<dbReference type="PIRSF" id="PIRSF000097">
    <property type="entry name" value="AKR"/>
    <property type="match status" value="1"/>
</dbReference>
<feature type="site" description="Lowers pKa of active site Tyr" evidence="7">
    <location>
        <position position="65"/>
    </location>
</feature>
<dbReference type="Proteomes" id="UP000219285">
    <property type="component" value="Chromosome"/>
</dbReference>
<evidence type="ECO:0000256" key="6">
    <source>
        <dbReference type="PIRSR" id="PIRSR000097-2"/>
    </source>
</evidence>
<dbReference type="SUPFAM" id="SSF51430">
    <property type="entry name" value="NAD(P)-linked oxidoreductase"/>
    <property type="match status" value="1"/>
</dbReference>
<gene>
    <name evidence="9" type="primary">dkgB</name>
    <name evidence="9" type="ORF">CA267_002545</name>
</gene>
<comment type="similarity">
    <text evidence="1">Belongs to the aldo/keto reductase family.</text>
</comment>
<comment type="catalytic activity">
    <reaction evidence="4">
        <text>hydroxyacetone + NADP(+) = methylglyoxal + NADPH + H(+)</text>
        <dbReference type="Rhea" id="RHEA:27986"/>
        <dbReference type="ChEBI" id="CHEBI:15378"/>
        <dbReference type="ChEBI" id="CHEBI:17158"/>
        <dbReference type="ChEBI" id="CHEBI:27957"/>
        <dbReference type="ChEBI" id="CHEBI:57783"/>
        <dbReference type="ChEBI" id="CHEBI:58349"/>
    </reaction>
</comment>
<feature type="active site" description="Proton donor" evidence="5">
    <location>
        <position position="40"/>
    </location>
</feature>
<protein>
    <submittedName>
        <fullName evidence="9">2,5-didehydrogluconate reductase DkgB</fullName>
        <ecNumber evidence="9">1.1.1.346</ecNumber>
    </submittedName>
</protein>
<dbReference type="Pfam" id="PF00248">
    <property type="entry name" value="Aldo_ket_red"/>
    <property type="match status" value="1"/>
</dbReference>
<evidence type="ECO:0000313" key="9">
    <source>
        <dbReference type="EMBL" id="QJR79752.1"/>
    </source>
</evidence>
<keyword evidence="2" id="KW-0521">NADP</keyword>
<dbReference type="KEGG" id="apel:CA267_002545"/>
<dbReference type="PROSITE" id="PS00798">
    <property type="entry name" value="ALDOKETO_REDUCTASE_1"/>
    <property type="match status" value="1"/>
</dbReference>
<dbReference type="EC" id="1.1.1.346" evidence="9"/>
<sequence>MTVMPQLGVGTFRLEGNTAIKSVLDALEIGFRHIDTAQAYNNEEQVGDAIKTSGLERESLFLTTKVWMENLGKDKFIPSVHESLAKLKTDYVDLLLIHWPSADENVRMEEYLQCLAQAKEEGLTRHIGVSNFTISQIEKAQAILGKDEILTNQIELHPFMQNRQVVKTCKERGIGITAYMPFAVGKVMDDDTLNEIAGRYNATPAQVVLAWMEVNDIQTIPSSTNKDHLQSNYNYGKVNLSADDLALIDNLDNGERIVNPDFAPDWD</sequence>
<keyword evidence="3 9" id="KW-0560">Oxidoreductase</keyword>
<proteinExistence type="inferred from homology"/>
<dbReference type="InterPro" id="IPR036812">
    <property type="entry name" value="NAD(P)_OxRdtase_dom_sf"/>
</dbReference>
<dbReference type="NCBIfam" id="NF008377">
    <property type="entry name" value="PRK11172.1"/>
    <property type="match status" value="1"/>
</dbReference>
<evidence type="ECO:0000256" key="1">
    <source>
        <dbReference type="ARBA" id="ARBA00007905"/>
    </source>
</evidence>
<dbReference type="InterPro" id="IPR018170">
    <property type="entry name" value="Aldo/ket_reductase_CS"/>
</dbReference>
<dbReference type="InterPro" id="IPR023210">
    <property type="entry name" value="NADP_OxRdtase_dom"/>
</dbReference>
<accession>A0A6M4M9B5</accession>
<evidence type="ECO:0000256" key="5">
    <source>
        <dbReference type="PIRSR" id="PIRSR000097-1"/>
    </source>
</evidence>
<dbReference type="FunFam" id="3.20.20.100:FF:000002">
    <property type="entry name" value="2,5-diketo-D-gluconic acid reductase A"/>
    <property type="match status" value="1"/>
</dbReference>
<evidence type="ECO:0000256" key="3">
    <source>
        <dbReference type="ARBA" id="ARBA00023002"/>
    </source>
</evidence>
<dbReference type="PANTHER" id="PTHR43827">
    <property type="entry name" value="2,5-DIKETO-D-GLUCONIC ACID REDUCTASE"/>
    <property type="match status" value="1"/>
</dbReference>